<gene>
    <name evidence="2" type="ORF">EYZ11_008741</name>
</gene>
<accession>A0A4S3J9P1</accession>
<reference evidence="2 3" key="1">
    <citation type="submission" date="2019-03" db="EMBL/GenBank/DDBJ databases">
        <title>The genome sequence of a newly discovered highly antifungal drug resistant Aspergillus species, Aspergillus tanneri NIH 1004.</title>
        <authorList>
            <person name="Mounaud S."/>
            <person name="Singh I."/>
            <person name="Joardar V."/>
            <person name="Pakala S."/>
            <person name="Pakala S."/>
            <person name="Venepally P."/>
            <person name="Hoover J."/>
            <person name="Nierman W."/>
            <person name="Chung J."/>
            <person name="Losada L."/>
        </authorList>
    </citation>
    <scope>NUCLEOTIDE SEQUENCE [LARGE SCALE GENOMIC DNA]</scope>
    <source>
        <strain evidence="2 3">NIH1004</strain>
    </source>
</reference>
<proteinExistence type="predicted"/>
<feature type="compositionally biased region" description="Low complexity" evidence="1">
    <location>
        <begin position="199"/>
        <end position="212"/>
    </location>
</feature>
<dbReference type="Proteomes" id="UP000308092">
    <property type="component" value="Unassembled WGS sequence"/>
</dbReference>
<evidence type="ECO:0000313" key="3">
    <source>
        <dbReference type="Proteomes" id="UP000308092"/>
    </source>
</evidence>
<dbReference type="EMBL" id="SOSA01000384">
    <property type="protein sequence ID" value="THC91789.1"/>
    <property type="molecule type" value="Genomic_DNA"/>
</dbReference>
<organism evidence="2 3">
    <name type="scientific">Aspergillus tanneri</name>
    <dbReference type="NCBI Taxonomy" id="1220188"/>
    <lineage>
        <taxon>Eukaryota</taxon>
        <taxon>Fungi</taxon>
        <taxon>Dikarya</taxon>
        <taxon>Ascomycota</taxon>
        <taxon>Pezizomycotina</taxon>
        <taxon>Eurotiomycetes</taxon>
        <taxon>Eurotiomycetidae</taxon>
        <taxon>Eurotiales</taxon>
        <taxon>Aspergillaceae</taxon>
        <taxon>Aspergillus</taxon>
        <taxon>Aspergillus subgen. Circumdati</taxon>
    </lineage>
</organism>
<feature type="region of interest" description="Disordered" evidence="1">
    <location>
        <begin position="199"/>
        <end position="221"/>
    </location>
</feature>
<keyword evidence="3" id="KW-1185">Reference proteome</keyword>
<evidence type="ECO:0000256" key="1">
    <source>
        <dbReference type="SAM" id="MobiDB-lite"/>
    </source>
</evidence>
<dbReference type="STRING" id="1220188.A0A4S3J9P1"/>
<protein>
    <submittedName>
        <fullName evidence="2">Uncharacterized protein</fullName>
    </submittedName>
</protein>
<name>A0A4S3J9P1_9EURO</name>
<feature type="region of interest" description="Disordered" evidence="1">
    <location>
        <begin position="1"/>
        <end position="48"/>
    </location>
</feature>
<feature type="compositionally biased region" description="Low complexity" evidence="1">
    <location>
        <begin position="15"/>
        <end position="25"/>
    </location>
</feature>
<feature type="compositionally biased region" description="Polar residues" evidence="1">
    <location>
        <begin position="1"/>
        <end position="10"/>
    </location>
</feature>
<evidence type="ECO:0000313" key="2">
    <source>
        <dbReference type="EMBL" id="THC91789.1"/>
    </source>
</evidence>
<comment type="caution">
    <text evidence="2">The sequence shown here is derived from an EMBL/GenBank/DDBJ whole genome shotgun (WGS) entry which is preliminary data.</text>
</comment>
<sequence length="420" mass="47839">MGSYCASSYQDGPRTGRSSSSTNSDTSDRSKSTVPTIYSDRPTSKRRDTVEIYVKDPRDSISTYASTVPSAEDLPEKPFYEVVDRTLEIFPTDVIPSNPSTFADLFPSPRRLLIRHDDATLDGNMNLRIDTMVPGRGRCQQEVTLFHLRMYDLFSRKFSFRRYCRDSGREVCHSERRPRSPVSHKRPVFRRSWNSVLSSLKPGSSGNSSLPNSEHKRQGSEYRLAGDEGYLGDKDLDAQGGSDQTTSLASSTLLEFSNYAHVEVKRRDAGISKKYEYEYWSTKYQWRREYRKEGELREVTYHLVNTRTSKQIAHIIPEILTPMEAIEESSKGGWVPPSSMWISDASVYERMSDIAEYVLSSSSLSSSSLSSLFDDCIRRRWHSRKHTPLSLPMQASITKGIESIGARRLIDEVFHRRGSA</sequence>
<dbReference type="AlphaFoldDB" id="A0A4S3J9P1"/>
<dbReference type="VEuPathDB" id="FungiDB:EYZ11_008741"/>